<dbReference type="Proteomes" id="UP001177021">
    <property type="component" value="Unassembled WGS sequence"/>
</dbReference>
<keyword evidence="2" id="KW-1185">Reference proteome</keyword>
<evidence type="ECO:0000313" key="2">
    <source>
        <dbReference type="Proteomes" id="UP001177021"/>
    </source>
</evidence>
<sequence length="85" mass="9731">MGMDRVQVVQAKREATQTARRNLCLTRRKERSSHVITLVHFISRWFSSTSVFSAAHLAYSRLGCVDGKKSQIIQRLNKYYSSIVG</sequence>
<protein>
    <submittedName>
        <fullName evidence="1">Uncharacterized protein</fullName>
    </submittedName>
</protein>
<reference evidence="1" key="1">
    <citation type="submission" date="2023-10" db="EMBL/GenBank/DDBJ databases">
        <authorList>
            <person name="Rodriguez Cubillos JULIANA M."/>
            <person name="De Vega J."/>
        </authorList>
    </citation>
    <scope>NUCLEOTIDE SEQUENCE</scope>
</reference>
<comment type="caution">
    <text evidence="1">The sequence shown here is derived from an EMBL/GenBank/DDBJ whole genome shotgun (WGS) entry which is preliminary data.</text>
</comment>
<organism evidence="1 2">
    <name type="scientific">Trifolium pratense</name>
    <name type="common">Red clover</name>
    <dbReference type="NCBI Taxonomy" id="57577"/>
    <lineage>
        <taxon>Eukaryota</taxon>
        <taxon>Viridiplantae</taxon>
        <taxon>Streptophyta</taxon>
        <taxon>Embryophyta</taxon>
        <taxon>Tracheophyta</taxon>
        <taxon>Spermatophyta</taxon>
        <taxon>Magnoliopsida</taxon>
        <taxon>eudicotyledons</taxon>
        <taxon>Gunneridae</taxon>
        <taxon>Pentapetalae</taxon>
        <taxon>rosids</taxon>
        <taxon>fabids</taxon>
        <taxon>Fabales</taxon>
        <taxon>Fabaceae</taxon>
        <taxon>Papilionoideae</taxon>
        <taxon>50 kb inversion clade</taxon>
        <taxon>NPAAA clade</taxon>
        <taxon>Hologalegina</taxon>
        <taxon>IRL clade</taxon>
        <taxon>Trifolieae</taxon>
        <taxon>Trifolium</taxon>
    </lineage>
</organism>
<evidence type="ECO:0000313" key="1">
    <source>
        <dbReference type="EMBL" id="CAJ2666586.1"/>
    </source>
</evidence>
<dbReference type="EMBL" id="CASHSV030000513">
    <property type="protein sequence ID" value="CAJ2666586.1"/>
    <property type="molecule type" value="Genomic_DNA"/>
</dbReference>
<name>A0ACB0LDY8_TRIPR</name>
<gene>
    <name evidence="1" type="ORF">MILVUS5_LOCUS31362</name>
</gene>
<proteinExistence type="predicted"/>
<accession>A0ACB0LDY8</accession>